<comment type="caution">
    <text evidence="2">The sequence shown here is derived from an EMBL/GenBank/DDBJ whole genome shotgun (WGS) entry which is preliminary data.</text>
</comment>
<feature type="transmembrane region" description="Helical" evidence="1">
    <location>
        <begin position="27"/>
        <end position="60"/>
    </location>
</feature>
<keyword evidence="1" id="KW-1133">Transmembrane helix</keyword>
<keyword evidence="1" id="KW-0812">Transmembrane</keyword>
<evidence type="ECO:0000256" key="1">
    <source>
        <dbReference type="SAM" id="Phobius"/>
    </source>
</evidence>
<feature type="transmembrane region" description="Helical" evidence="1">
    <location>
        <begin position="80"/>
        <end position="98"/>
    </location>
</feature>
<organism evidence="2 3">
    <name type="scientific">Mesorhizobium qingshengii</name>
    <dbReference type="NCBI Taxonomy" id="1165689"/>
    <lineage>
        <taxon>Bacteria</taxon>
        <taxon>Pseudomonadati</taxon>
        <taxon>Pseudomonadota</taxon>
        <taxon>Alphaproteobacteria</taxon>
        <taxon>Hyphomicrobiales</taxon>
        <taxon>Phyllobacteriaceae</taxon>
        <taxon>Mesorhizobium</taxon>
    </lineage>
</organism>
<dbReference type="PANTHER" id="PTHR34205">
    <property type="entry name" value="TRANSMEMBRANE PROTEIN"/>
    <property type="match status" value="1"/>
</dbReference>
<proteinExistence type="predicted"/>
<name>A0ABT4QTM1_9HYPH</name>
<sequence>MNPPTFDEYWLGYLAGHSKPSTRLIHYLGLFFAPIAGVAASFLVVWWAFLVIIPIFYLAALLTHPLLEHNSNKPFADRPLWSAIALLRMLALDLTGGLGRHLRRVNEAARQA</sequence>
<dbReference type="RefSeq" id="WP_269905434.1">
    <property type="nucleotide sequence ID" value="NZ_JAPFQA010000004.1"/>
</dbReference>
<dbReference type="Proteomes" id="UP001152178">
    <property type="component" value="Unassembled WGS sequence"/>
</dbReference>
<dbReference type="EMBL" id="JAPFQA010000004">
    <property type="protein sequence ID" value="MCZ8544927.1"/>
    <property type="molecule type" value="Genomic_DNA"/>
</dbReference>
<dbReference type="InterPro" id="IPR009305">
    <property type="entry name" value="Mpo1-like"/>
</dbReference>
<keyword evidence="1" id="KW-0472">Membrane</keyword>
<evidence type="ECO:0000313" key="2">
    <source>
        <dbReference type="EMBL" id="MCZ8544927.1"/>
    </source>
</evidence>
<protein>
    <submittedName>
        <fullName evidence="2">DUF962 domain-containing protein</fullName>
    </submittedName>
</protein>
<accession>A0ABT4QTM1</accession>
<reference evidence="2" key="1">
    <citation type="submission" date="2022-11" db="EMBL/GenBank/DDBJ databases">
        <authorList>
            <person name="Coimbra C."/>
        </authorList>
    </citation>
    <scope>NUCLEOTIDE SEQUENCE</scope>
    <source>
        <strain evidence="2">Jales19</strain>
    </source>
</reference>
<gene>
    <name evidence="2" type="ORF">OOJ09_12100</name>
</gene>
<dbReference type="PANTHER" id="PTHR34205:SF2">
    <property type="entry name" value="DUF962 DOMAIN-CONTAINING PROTEIN"/>
    <property type="match status" value="1"/>
</dbReference>
<dbReference type="Pfam" id="PF06127">
    <property type="entry name" value="Mpo1-like"/>
    <property type="match status" value="1"/>
</dbReference>
<evidence type="ECO:0000313" key="3">
    <source>
        <dbReference type="Proteomes" id="UP001152178"/>
    </source>
</evidence>
<keyword evidence="3" id="KW-1185">Reference proteome</keyword>